<dbReference type="NCBIfam" id="NF033484">
    <property type="entry name" value="Stp1_PP2C_phos"/>
    <property type="match status" value="1"/>
</dbReference>
<accession>A0A3A8H869</accession>
<gene>
    <name evidence="2" type="ORF">D7V88_41140</name>
</gene>
<evidence type="ECO:0000313" key="2">
    <source>
        <dbReference type="EMBL" id="RKG67349.1"/>
    </source>
</evidence>
<dbReference type="Proteomes" id="UP000268094">
    <property type="component" value="Unassembled WGS sequence"/>
</dbReference>
<keyword evidence="3" id="KW-1185">Reference proteome</keyword>
<protein>
    <submittedName>
        <fullName evidence="2">Stp1/IreP family PP2C-type Ser/Thr phosphatase</fullName>
    </submittedName>
</protein>
<proteinExistence type="predicted"/>
<dbReference type="CDD" id="cd00143">
    <property type="entry name" value="PP2Cc"/>
    <property type="match status" value="1"/>
</dbReference>
<dbReference type="PROSITE" id="PS51746">
    <property type="entry name" value="PPM_2"/>
    <property type="match status" value="1"/>
</dbReference>
<dbReference type="InterPro" id="IPR001932">
    <property type="entry name" value="PPM-type_phosphatase-like_dom"/>
</dbReference>
<reference evidence="3" key="1">
    <citation type="submission" date="2018-09" db="EMBL/GenBank/DDBJ databases">
        <authorList>
            <person name="Livingstone P.G."/>
            <person name="Whitworth D.E."/>
        </authorList>
    </citation>
    <scope>NUCLEOTIDE SEQUENCE [LARGE SCALE GENOMIC DNA]</scope>
    <source>
        <strain evidence="3">CA054A</strain>
    </source>
</reference>
<dbReference type="OrthoDB" id="5496340at2"/>
<dbReference type="InterPro" id="IPR015655">
    <property type="entry name" value="PP2C"/>
</dbReference>
<evidence type="ECO:0000259" key="1">
    <source>
        <dbReference type="PROSITE" id="PS51746"/>
    </source>
</evidence>
<dbReference type="RefSeq" id="WP_120545909.1">
    <property type="nucleotide sequence ID" value="NZ_RAVZ01000647.1"/>
</dbReference>
<dbReference type="Gene3D" id="3.60.40.10">
    <property type="entry name" value="PPM-type phosphatase domain"/>
    <property type="match status" value="1"/>
</dbReference>
<dbReference type="PANTHER" id="PTHR47992">
    <property type="entry name" value="PROTEIN PHOSPHATASE"/>
    <property type="match status" value="1"/>
</dbReference>
<sequence>MRIEVAGSTHVGMKRNHNEDNYLVLTEENLVVVADGMGGHSSGEIASRIAVDELGEFFRMTSKDQDATWPFKMDKQRNYDENRLSTGIKLANARIFERATVDTKYKGMGTTIVSVHFADSAVYVGHVGDSRVYFFRGGILQQVTEDHSLLNDYLKAKKLSPEEIENFPHKNVIVRALGMKEQVQVDVTRVDPLENDVFLLCSDGLSGMVTDAQMQDILSRTPELEKACGQLIDLANAAGGNDNVTCVLARYHAA</sequence>
<dbReference type="GO" id="GO:0004722">
    <property type="term" value="F:protein serine/threonine phosphatase activity"/>
    <property type="evidence" value="ECO:0007669"/>
    <property type="project" value="InterPro"/>
</dbReference>
<name>A0A3A8H869_9BACT</name>
<organism evidence="2 3">
    <name type="scientific">Corallococcus terminator</name>
    <dbReference type="NCBI Taxonomy" id="2316733"/>
    <lineage>
        <taxon>Bacteria</taxon>
        <taxon>Pseudomonadati</taxon>
        <taxon>Myxococcota</taxon>
        <taxon>Myxococcia</taxon>
        <taxon>Myxococcales</taxon>
        <taxon>Cystobacterineae</taxon>
        <taxon>Myxococcaceae</taxon>
        <taxon>Corallococcus</taxon>
    </lineage>
</organism>
<comment type="caution">
    <text evidence="2">The sequence shown here is derived from an EMBL/GenBank/DDBJ whole genome shotgun (WGS) entry which is preliminary data.</text>
</comment>
<feature type="domain" description="PPM-type phosphatase" evidence="1">
    <location>
        <begin position="5"/>
        <end position="251"/>
    </location>
</feature>
<dbReference type="InterPro" id="IPR036457">
    <property type="entry name" value="PPM-type-like_dom_sf"/>
</dbReference>
<dbReference type="SMART" id="SM00331">
    <property type="entry name" value="PP2C_SIG"/>
    <property type="match status" value="1"/>
</dbReference>
<dbReference type="AlphaFoldDB" id="A0A3A8H869"/>
<evidence type="ECO:0000313" key="3">
    <source>
        <dbReference type="Proteomes" id="UP000268094"/>
    </source>
</evidence>
<dbReference type="SUPFAM" id="SSF81606">
    <property type="entry name" value="PP2C-like"/>
    <property type="match status" value="1"/>
</dbReference>
<dbReference type="EMBL" id="RAVZ01000647">
    <property type="protein sequence ID" value="RKG67349.1"/>
    <property type="molecule type" value="Genomic_DNA"/>
</dbReference>
<dbReference type="SMART" id="SM00332">
    <property type="entry name" value="PP2Cc"/>
    <property type="match status" value="1"/>
</dbReference>
<dbReference type="Pfam" id="PF13672">
    <property type="entry name" value="PP2C_2"/>
    <property type="match status" value="1"/>
</dbReference>